<evidence type="ECO:0000259" key="1">
    <source>
        <dbReference type="Pfam" id="PF14355"/>
    </source>
</evidence>
<protein>
    <submittedName>
        <fullName evidence="2">Abortive infection C-terminus</fullName>
    </submittedName>
</protein>
<evidence type="ECO:0000313" key="3">
    <source>
        <dbReference type="Proteomes" id="UP000199556"/>
    </source>
</evidence>
<proteinExistence type="predicted"/>
<dbReference type="Pfam" id="PF14355">
    <property type="entry name" value="Abi_C"/>
    <property type="match status" value="1"/>
</dbReference>
<dbReference type="STRING" id="195064.SAMN05421721_1234"/>
<evidence type="ECO:0000313" key="2">
    <source>
        <dbReference type="EMBL" id="SFM68424.1"/>
    </source>
</evidence>
<dbReference type="EMBL" id="FOUO01000023">
    <property type="protein sequence ID" value="SFM68424.1"/>
    <property type="molecule type" value="Genomic_DNA"/>
</dbReference>
<name>A0A1I4SVF6_ECTMO</name>
<keyword evidence="3" id="KW-1185">Reference proteome</keyword>
<gene>
    <name evidence="2" type="ORF">SAMN05421721_1234</name>
</gene>
<accession>A0A1I4SVF6</accession>
<dbReference type="OrthoDB" id="5497289at2"/>
<reference evidence="2 3" key="1">
    <citation type="submission" date="2016-10" db="EMBL/GenBank/DDBJ databases">
        <authorList>
            <person name="de Groot N.N."/>
        </authorList>
    </citation>
    <scope>NUCLEOTIDE SEQUENCE [LARGE SCALE GENOMIC DNA]</scope>
    <source>
        <strain evidence="2 3">DSM 4180</strain>
    </source>
</reference>
<feature type="domain" description="Abortive infection protein-like C-terminal" evidence="1">
    <location>
        <begin position="76"/>
        <end position="160"/>
    </location>
</feature>
<organism evidence="2 3">
    <name type="scientific">Ectothiorhodospira mobilis</name>
    <dbReference type="NCBI Taxonomy" id="195064"/>
    <lineage>
        <taxon>Bacteria</taxon>
        <taxon>Pseudomonadati</taxon>
        <taxon>Pseudomonadota</taxon>
        <taxon>Gammaproteobacteria</taxon>
        <taxon>Chromatiales</taxon>
        <taxon>Ectothiorhodospiraceae</taxon>
        <taxon>Ectothiorhodospira</taxon>
    </lineage>
</organism>
<dbReference type="Proteomes" id="UP000199556">
    <property type="component" value="Unassembled WGS sequence"/>
</dbReference>
<dbReference type="InterPro" id="IPR026001">
    <property type="entry name" value="Abi-like_C"/>
</dbReference>
<sequence>MAPESDSTVFQLSACRELLDSHPESLRIREQVEALEEAMPDRPGVVVSFCRTIIETTCKTILTDRGVSVDSAWKAPKLVSETKKYLNLGVVDDGQLDSSLRNGVQSVVQGLDQIVGGVMEIRNAHGSAAHGTDAYAPLLESHYAEILARATDVVVGLLFKTHLRSAHHDPLSRFRYGDHSDFDEYIDSDYGPFEVLDVPLIASEALYRTDFQAYRAALVLFRQEQEATNGAGAENGEPEP</sequence>
<dbReference type="AlphaFoldDB" id="A0A1I4SVF6"/>